<evidence type="ECO:0000256" key="1">
    <source>
        <dbReference type="SAM" id="Phobius"/>
    </source>
</evidence>
<proteinExistence type="predicted"/>
<keyword evidence="1" id="KW-1133">Transmembrane helix</keyword>
<dbReference type="EMBL" id="VOBL01000001">
    <property type="protein sequence ID" value="KAA0979878.1"/>
    <property type="molecule type" value="Genomic_DNA"/>
</dbReference>
<name>A0A5B0EMK5_9MICC</name>
<comment type="caution">
    <text evidence="2">The sequence shown here is derived from an EMBL/GenBank/DDBJ whole genome shotgun (WGS) entry which is preliminary data.</text>
</comment>
<evidence type="ECO:0000313" key="2">
    <source>
        <dbReference type="EMBL" id="KAA0979878.1"/>
    </source>
</evidence>
<sequence>MTNKTGNVQHKRGHNTMMTGLAMLVMGIAFALVGGYGDAPGLQGFAILVALAGFITLLVGVGRRRETPAN</sequence>
<keyword evidence="1" id="KW-0812">Transmembrane</keyword>
<dbReference type="OrthoDB" id="4966003at2"/>
<dbReference type="AlphaFoldDB" id="A0A5B0EMK5"/>
<keyword evidence="1" id="KW-0472">Membrane</keyword>
<gene>
    <name evidence="2" type="ORF">FQ154_01590</name>
</gene>
<feature type="transmembrane region" description="Helical" evidence="1">
    <location>
        <begin position="20"/>
        <end position="36"/>
    </location>
</feature>
<dbReference type="Proteomes" id="UP000323856">
    <property type="component" value="Unassembled WGS sequence"/>
</dbReference>
<accession>A0A5B0EMK5</accession>
<organism evidence="2 3">
    <name type="scientific">Paeniglutamicibacter gangotriensis</name>
    <dbReference type="NCBI Taxonomy" id="254787"/>
    <lineage>
        <taxon>Bacteria</taxon>
        <taxon>Bacillati</taxon>
        <taxon>Actinomycetota</taxon>
        <taxon>Actinomycetes</taxon>
        <taxon>Micrococcales</taxon>
        <taxon>Micrococcaceae</taxon>
        <taxon>Paeniglutamicibacter</taxon>
    </lineage>
</organism>
<feature type="transmembrane region" description="Helical" evidence="1">
    <location>
        <begin position="42"/>
        <end position="61"/>
    </location>
</feature>
<dbReference type="RefSeq" id="WP_149618424.1">
    <property type="nucleotide sequence ID" value="NZ_VOBL01000001.1"/>
</dbReference>
<reference evidence="2 3" key="1">
    <citation type="submission" date="2019-07" db="EMBL/GenBank/DDBJ databases">
        <title>Analysis of the biochemical properties, biological activity and biotechnological potential of siderophores and biosurfactants produced by Antarctic psychrotolerant bacteria.</title>
        <authorList>
            <person name="Styczynski M."/>
            <person name="Krucon T."/>
            <person name="Decewicz P."/>
            <person name="Dziewit L."/>
        </authorList>
    </citation>
    <scope>NUCLEOTIDE SEQUENCE [LARGE SCALE GENOMIC DNA]</scope>
    <source>
        <strain evidence="2 3">ANT_H27</strain>
    </source>
</reference>
<protein>
    <submittedName>
        <fullName evidence="2">Uncharacterized protein</fullName>
    </submittedName>
</protein>
<evidence type="ECO:0000313" key="3">
    <source>
        <dbReference type="Proteomes" id="UP000323856"/>
    </source>
</evidence>